<dbReference type="InterPro" id="IPR009010">
    <property type="entry name" value="Asp_de-COase-like_dom_sf"/>
</dbReference>
<dbReference type="InterPro" id="IPR006656">
    <property type="entry name" value="Mopterin_OxRdtase"/>
</dbReference>
<dbReference type="InterPro" id="IPR006657">
    <property type="entry name" value="MoPterin_dinucl-bd_dom"/>
</dbReference>
<evidence type="ECO:0000256" key="1">
    <source>
        <dbReference type="ARBA" id="ARBA00010312"/>
    </source>
</evidence>
<dbReference type="Gene3D" id="3.40.50.740">
    <property type="match status" value="1"/>
</dbReference>
<keyword evidence="3" id="KW-0408">Iron</keyword>
<dbReference type="SUPFAM" id="SSF53706">
    <property type="entry name" value="Formate dehydrogenase/DMSO reductase, domains 1-3"/>
    <property type="match status" value="1"/>
</dbReference>
<dbReference type="SMART" id="SM00926">
    <property type="entry name" value="Molybdop_Fe4S4"/>
    <property type="match status" value="1"/>
</dbReference>
<dbReference type="GO" id="GO:0046872">
    <property type="term" value="F:metal ion binding"/>
    <property type="evidence" value="ECO:0007669"/>
    <property type="project" value="UniProtKB-KW"/>
</dbReference>
<evidence type="ECO:0000256" key="3">
    <source>
        <dbReference type="ARBA" id="ARBA00023004"/>
    </source>
</evidence>
<feature type="domain" description="4Fe-4S Mo/W bis-MGD-type" evidence="5">
    <location>
        <begin position="4"/>
        <end position="63"/>
    </location>
</feature>
<keyword evidence="4" id="KW-0411">Iron-sulfur</keyword>
<dbReference type="InterPro" id="IPR006963">
    <property type="entry name" value="Mopterin_OxRdtase_4Fe-4S_dom"/>
</dbReference>
<dbReference type="CDD" id="cd02759">
    <property type="entry name" value="MopB_Acetylene-hydratase"/>
    <property type="match status" value="1"/>
</dbReference>
<dbReference type="Gene3D" id="2.20.25.90">
    <property type="entry name" value="ADC-like domains"/>
    <property type="match status" value="1"/>
</dbReference>
<proteinExistence type="inferred from homology"/>
<dbReference type="Pfam" id="PF00384">
    <property type="entry name" value="Molybdopterin"/>
    <property type="match status" value="1"/>
</dbReference>
<dbReference type="SUPFAM" id="SSF50692">
    <property type="entry name" value="ADC-like"/>
    <property type="match status" value="1"/>
</dbReference>
<dbReference type="EMBL" id="LK996017">
    <property type="protein sequence ID" value="CDX03713.1"/>
    <property type="molecule type" value="Genomic_DNA"/>
</dbReference>
<dbReference type="PROSITE" id="PS51669">
    <property type="entry name" value="4FE4S_MOW_BIS_MGD"/>
    <property type="match status" value="1"/>
</dbReference>
<dbReference type="PANTHER" id="PTHR43742:SF6">
    <property type="entry name" value="OXIDOREDUCTASE YYAE-RELATED"/>
    <property type="match status" value="1"/>
</dbReference>
<sequence length="726" mass="81606">MSERKVVPTNCRFCGYQCGLLATVENGKVRKVQPDSSRYPHNAGIMRGCKRWPLISEVMEHPQRINYPLKRVGERGSGRWERISWEQALDEIAAKLAGLKEEFGPEVLATSIGGPHTTFWPLHRFLALFGSPNNMGIGQICWNPGIWANTLTYGWPVDMELDPEGTECAILWGVNPSQSDNSLFWHTVQEFKRRGKPLIVVDPRLTGTAQEAQLWLPVRPGTDAVLALGLLHVIVQEKLYAEEFVQNWCHGFERLCDHLIPYTPAYVEEVTGVKAEDVVKAARLYGKSTPACLYSGRGIDQLGLNSFPTHRALAILRAITGNLDVPGASHLSEMPDFIPELELELSEPYAATSPRSVSQEKLLLQSYQGYAKVREQTMKHKKRLPMRYLTSAHPHRVWKAMLTGEPYPIRSMIVMASNPLLTQADTQLVYRALKSLDLLVVLELFETPTSMLADYVLPSAGVLERPLLETKAGVANIAYGGDQAVGPYYERRPDYDFWRELGLRLGQEKAWPWQTYREALEYSLSPLGTTWDDFSGSGLYYQDNEYLKYEEPDGQGKPQGFATVSGKVEIYSELLREMGADPLPSPRALPQGNADFSLMLMSGARFQPYYASSYHQLEKLRRLHPEPIAEMSPVTGEKLGIEEGSLVDVETERGKARFRTRFVPMCDHVVSVEYGWWYPEMKASEPELGGIWLANANLLTSGDFDASDPLVGTWTYNGIPCRVAKV</sequence>
<reference evidence="6" key="1">
    <citation type="submission" date="2014-07" db="EMBL/GenBank/DDBJ databases">
        <authorList>
            <person name="Hornung V.Bastian."/>
        </authorList>
    </citation>
    <scope>NUCLEOTIDE SEQUENCE</scope>
    <source>
        <strain evidence="6">PCE-S</strain>
    </source>
</reference>
<dbReference type="RefSeq" id="WP_015943721.1">
    <property type="nucleotide sequence ID" value="NZ_LK996017.1"/>
</dbReference>
<dbReference type="PATRIC" id="fig|49338.4.peg.4110"/>
<dbReference type="InterPro" id="IPR041930">
    <property type="entry name" value="Acetylene_hydratase"/>
</dbReference>
<dbReference type="Pfam" id="PF01568">
    <property type="entry name" value="Molydop_binding"/>
    <property type="match status" value="1"/>
</dbReference>
<dbReference type="AlphaFoldDB" id="A0A098B499"/>
<evidence type="ECO:0000313" key="6">
    <source>
        <dbReference type="EMBL" id="CDX03713.1"/>
    </source>
</evidence>
<dbReference type="GO" id="GO:0051536">
    <property type="term" value="F:iron-sulfur cluster binding"/>
    <property type="evidence" value="ECO:0007669"/>
    <property type="project" value="UniProtKB-KW"/>
</dbReference>
<keyword evidence="2" id="KW-0479">Metal-binding</keyword>
<dbReference type="Pfam" id="PF04879">
    <property type="entry name" value="Molybdop_Fe4S4"/>
    <property type="match status" value="1"/>
</dbReference>
<dbReference type="Gene3D" id="3.40.228.10">
    <property type="entry name" value="Dimethylsulfoxide Reductase, domain 2"/>
    <property type="match status" value="1"/>
</dbReference>
<dbReference type="Gene3D" id="2.40.40.20">
    <property type="match status" value="1"/>
</dbReference>
<dbReference type="InterPro" id="IPR050612">
    <property type="entry name" value="Prok_Mopterin_Oxidored"/>
</dbReference>
<dbReference type="InterPro" id="IPR037949">
    <property type="entry name" value="MopB_CT_Acetylene-hydratase"/>
</dbReference>
<evidence type="ECO:0000256" key="2">
    <source>
        <dbReference type="ARBA" id="ARBA00022723"/>
    </source>
</evidence>
<organism evidence="6">
    <name type="scientific">Desulfitobacterium hafniense</name>
    <name type="common">Desulfitobacterium frappieri</name>
    <dbReference type="NCBI Taxonomy" id="49338"/>
    <lineage>
        <taxon>Bacteria</taxon>
        <taxon>Bacillati</taxon>
        <taxon>Bacillota</taxon>
        <taxon>Clostridia</taxon>
        <taxon>Eubacteriales</taxon>
        <taxon>Desulfitobacteriaceae</taxon>
        <taxon>Desulfitobacterium</taxon>
    </lineage>
</organism>
<name>A0A098B499_DESHA</name>
<evidence type="ECO:0000256" key="4">
    <source>
        <dbReference type="ARBA" id="ARBA00023014"/>
    </source>
</evidence>
<accession>A0A098B499</accession>
<protein>
    <submittedName>
        <fullName evidence="6">Molybdopterin oxidoreductase, acetylene hydratase-like</fullName>
    </submittedName>
</protein>
<dbReference type="GO" id="GO:0018818">
    <property type="term" value="F:acetylene hydratase activity"/>
    <property type="evidence" value="ECO:0007669"/>
    <property type="project" value="InterPro"/>
</dbReference>
<dbReference type="CDD" id="cd02781">
    <property type="entry name" value="MopB_CT_Acetylene-hydratase"/>
    <property type="match status" value="1"/>
</dbReference>
<evidence type="ECO:0000259" key="5">
    <source>
        <dbReference type="PROSITE" id="PS51669"/>
    </source>
</evidence>
<comment type="similarity">
    <text evidence="1">Belongs to the prokaryotic molybdopterin-containing oxidoreductase family.</text>
</comment>
<dbReference type="GO" id="GO:0043546">
    <property type="term" value="F:molybdopterin cofactor binding"/>
    <property type="evidence" value="ECO:0007669"/>
    <property type="project" value="InterPro"/>
</dbReference>
<gene>
    <name evidence="6" type="ORF">DPCES_3827</name>
</gene>
<dbReference type="PANTHER" id="PTHR43742">
    <property type="entry name" value="TRIMETHYLAMINE-N-OXIDE REDUCTASE"/>
    <property type="match status" value="1"/>
</dbReference>
<dbReference type="GO" id="GO:0016491">
    <property type="term" value="F:oxidoreductase activity"/>
    <property type="evidence" value="ECO:0007669"/>
    <property type="project" value="InterPro"/>
</dbReference>